<evidence type="ECO:0000256" key="1">
    <source>
        <dbReference type="SAM" id="MobiDB-lite"/>
    </source>
</evidence>
<feature type="compositionally biased region" description="Polar residues" evidence="1">
    <location>
        <begin position="73"/>
        <end position="86"/>
    </location>
</feature>
<dbReference type="SUPFAM" id="SSF56219">
    <property type="entry name" value="DNase I-like"/>
    <property type="match status" value="1"/>
</dbReference>
<evidence type="ECO:0008006" key="4">
    <source>
        <dbReference type="Google" id="ProtNLM"/>
    </source>
</evidence>
<accession>A0A9D3VWT3</accession>
<dbReference type="InterPro" id="IPR036691">
    <property type="entry name" value="Endo/exonu/phosph_ase_sf"/>
</dbReference>
<dbReference type="AlphaFoldDB" id="A0A9D3VWT3"/>
<dbReference type="InterPro" id="IPR052343">
    <property type="entry name" value="Retrotransposon-Effector_Assoc"/>
</dbReference>
<dbReference type="Gene3D" id="3.60.10.10">
    <property type="entry name" value="Endonuclease/exonuclease/phosphatase"/>
    <property type="match status" value="1"/>
</dbReference>
<sequence length="568" mass="65038">MRATTVNSIWLREEGENNFFGRNRFEKQSGQRSWHNQGSGSRINLNSNFRINLEGSRLLNAPIQMQDSRHFSGNDSVADKSQQVGSSMKKEVIRSGPNAMGISTRLDLTRIDCELEEEPISNDDGKKKTKTKLNNNRMEKVRRRCGYFNGVDVPTDGSRGGLCIGWNGEEEESFRWRFTGFYGAPNVREKAKSWNLLRRLGQNNSLPWLVGGDFNDILYANEKQGGVVRDENRMNAFRKTLDDCQLEDIGFAGPEESCEDKIRKLWKGSSGDFLNRLTNLANGLKMWARRIKEQTGRNVKSLTRRLEILNEAEKSEEVLADLVDVKLHLNMEVDKEERYWEQRARVNWLKMGDRNTSFFHKFASQRRRINHIRGLLRDDGSLATDSVETEIIARDYFSDLFASRGVGNFDHILSGVQRSISERVNQSLMASFTEEEIIEAIKGMGPTKSSGLDGFPAIFYQRLITDNVLLAYEVLHSFKYKRIGRKSFMALKLDMSKAYDRVEWPFLKAGPSFTSTRGLRQWDPLSPYMFLFCGEGLSALMHLASQERRILGAKVNCYCALGNMDIKE</sequence>
<comment type="caution">
    <text evidence="2">The sequence shown here is derived from an EMBL/GenBank/DDBJ whole genome shotgun (WGS) entry which is preliminary data.</text>
</comment>
<evidence type="ECO:0000313" key="3">
    <source>
        <dbReference type="Proteomes" id="UP000828251"/>
    </source>
</evidence>
<proteinExistence type="predicted"/>
<protein>
    <recommendedName>
        <fullName evidence="4">Reverse transcriptase</fullName>
    </recommendedName>
</protein>
<gene>
    <name evidence="2" type="ORF">J1N35_015479</name>
</gene>
<organism evidence="2 3">
    <name type="scientific">Gossypium stocksii</name>
    <dbReference type="NCBI Taxonomy" id="47602"/>
    <lineage>
        <taxon>Eukaryota</taxon>
        <taxon>Viridiplantae</taxon>
        <taxon>Streptophyta</taxon>
        <taxon>Embryophyta</taxon>
        <taxon>Tracheophyta</taxon>
        <taxon>Spermatophyta</taxon>
        <taxon>Magnoliopsida</taxon>
        <taxon>eudicotyledons</taxon>
        <taxon>Gunneridae</taxon>
        <taxon>Pentapetalae</taxon>
        <taxon>rosids</taxon>
        <taxon>malvids</taxon>
        <taxon>Malvales</taxon>
        <taxon>Malvaceae</taxon>
        <taxon>Malvoideae</taxon>
        <taxon>Gossypium</taxon>
    </lineage>
</organism>
<keyword evidence="3" id="KW-1185">Reference proteome</keyword>
<feature type="region of interest" description="Disordered" evidence="1">
    <location>
        <begin position="69"/>
        <end position="91"/>
    </location>
</feature>
<reference evidence="2 3" key="1">
    <citation type="journal article" date="2021" name="Plant Biotechnol. J.">
        <title>Multi-omics assisted identification of the key and species-specific regulatory components of drought-tolerant mechanisms in Gossypium stocksii.</title>
        <authorList>
            <person name="Yu D."/>
            <person name="Ke L."/>
            <person name="Zhang D."/>
            <person name="Wu Y."/>
            <person name="Sun Y."/>
            <person name="Mei J."/>
            <person name="Sun J."/>
            <person name="Sun Y."/>
        </authorList>
    </citation>
    <scope>NUCLEOTIDE SEQUENCE [LARGE SCALE GENOMIC DNA]</scope>
    <source>
        <strain evidence="3">cv. E1</strain>
        <tissue evidence="2">Leaf</tissue>
    </source>
</reference>
<dbReference type="Proteomes" id="UP000828251">
    <property type="component" value="Unassembled WGS sequence"/>
</dbReference>
<dbReference type="PANTHER" id="PTHR46890:SF48">
    <property type="entry name" value="RNA-DIRECTED DNA POLYMERASE"/>
    <property type="match status" value="1"/>
</dbReference>
<dbReference type="PANTHER" id="PTHR46890">
    <property type="entry name" value="NON-LTR RETROLELEMENT REVERSE TRANSCRIPTASE-LIKE PROTEIN-RELATED"/>
    <property type="match status" value="1"/>
</dbReference>
<dbReference type="OrthoDB" id="1750221at2759"/>
<name>A0A9D3VWT3_9ROSI</name>
<evidence type="ECO:0000313" key="2">
    <source>
        <dbReference type="EMBL" id="KAH1098558.1"/>
    </source>
</evidence>
<dbReference type="EMBL" id="JAIQCV010000005">
    <property type="protein sequence ID" value="KAH1098558.1"/>
    <property type="molecule type" value="Genomic_DNA"/>
</dbReference>